<feature type="transmembrane region" description="Helical" evidence="1">
    <location>
        <begin position="269"/>
        <end position="290"/>
    </location>
</feature>
<accession>A0A1I1WBG9</accession>
<feature type="transmembrane region" description="Helical" evidence="1">
    <location>
        <begin position="176"/>
        <end position="195"/>
    </location>
</feature>
<name>A0A1I1WBG9_9RHOB</name>
<gene>
    <name evidence="2" type="ORF">SAMN04488523_103313</name>
</gene>
<dbReference type="EMBL" id="FOMW01000003">
    <property type="protein sequence ID" value="SFD90753.1"/>
    <property type="molecule type" value="Genomic_DNA"/>
</dbReference>
<evidence type="ECO:0000313" key="3">
    <source>
        <dbReference type="Proteomes" id="UP000198977"/>
    </source>
</evidence>
<keyword evidence="3" id="KW-1185">Reference proteome</keyword>
<evidence type="ECO:0000256" key="1">
    <source>
        <dbReference type="SAM" id="Phobius"/>
    </source>
</evidence>
<feature type="transmembrane region" description="Helical" evidence="1">
    <location>
        <begin position="41"/>
        <end position="60"/>
    </location>
</feature>
<proteinExistence type="predicted"/>
<reference evidence="2 3" key="1">
    <citation type="submission" date="2016-10" db="EMBL/GenBank/DDBJ databases">
        <authorList>
            <person name="de Groot N.N."/>
        </authorList>
    </citation>
    <scope>NUCLEOTIDE SEQUENCE [LARGE SCALE GENOMIC DNA]</scope>
    <source>
        <strain evidence="2 3">DSM 11443</strain>
    </source>
</reference>
<keyword evidence="1" id="KW-0472">Membrane</keyword>
<dbReference type="STRING" id="74348.SAMN04488523_103313"/>
<feature type="transmembrane region" description="Helical" evidence="1">
    <location>
        <begin position="104"/>
        <end position="120"/>
    </location>
</feature>
<dbReference type="AlphaFoldDB" id="A0A1I1WBG9"/>
<keyword evidence="1" id="KW-0812">Transmembrane</keyword>
<protein>
    <submittedName>
        <fullName evidence="2">Uncharacterized protein</fullName>
    </submittedName>
</protein>
<feature type="transmembrane region" description="Helical" evidence="1">
    <location>
        <begin position="66"/>
        <end position="83"/>
    </location>
</feature>
<evidence type="ECO:0000313" key="2">
    <source>
        <dbReference type="EMBL" id="SFD90753.1"/>
    </source>
</evidence>
<keyword evidence="1" id="KW-1133">Transmembrane helix</keyword>
<organism evidence="2 3">
    <name type="scientific">Sulfitobacter brevis</name>
    <dbReference type="NCBI Taxonomy" id="74348"/>
    <lineage>
        <taxon>Bacteria</taxon>
        <taxon>Pseudomonadati</taxon>
        <taxon>Pseudomonadota</taxon>
        <taxon>Alphaproteobacteria</taxon>
        <taxon>Rhodobacterales</taxon>
        <taxon>Roseobacteraceae</taxon>
        <taxon>Sulfitobacter</taxon>
    </lineage>
</organism>
<dbReference type="Proteomes" id="UP000198977">
    <property type="component" value="Unassembled WGS sequence"/>
</dbReference>
<sequence>MGKIEADLDTSGNTSWNKNAASHRFWPVWKGRVLIGRISGAIMRALLVALLIATPALMLPGLAVDSTQITVLIALLAAFLTFIEYNSNFPSIVEFRDAPPFNRIRFVSLFLTVFLLSAIVKGQSNPTLMTGGLTSMGTIIGNAIDFPYSPVRLLVLMLPETADNDAVRSVRTLAGLSYFISVFTMGVFLVLVRILGWPTRQGAFNVWVNLPLFDPTAGPDVLPRLQRDARVNIVIGFLLPFLIPAVVNATSDLIDPVILNTPQSLIWTISAWAFLPASMIMRGIAMAKVADMIQDKRRRAYAEAQSEDGLQTA</sequence>
<feature type="transmembrane region" description="Helical" evidence="1">
    <location>
        <begin position="231"/>
        <end position="249"/>
    </location>
</feature>